<dbReference type="GO" id="GO:0030288">
    <property type="term" value="C:outer membrane-bounded periplasmic space"/>
    <property type="evidence" value="ECO:0007669"/>
    <property type="project" value="TreeGrafter"/>
</dbReference>
<evidence type="ECO:0000256" key="1">
    <source>
        <dbReference type="ARBA" id="ARBA00022801"/>
    </source>
</evidence>
<dbReference type="GO" id="GO:0009253">
    <property type="term" value="P:peptidoglycan catabolic process"/>
    <property type="evidence" value="ECO:0007669"/>
    <property type="project" value="InterPro"/>
</dbReference>
<feature type="domain" description="MurNAc-LAA" evidence="3">
    <location>
        <begin position="112"/>
        <end position="230"/>
    </location>
</feature>
<dbReference type="InterPro" id="IPR002508">
    <property type="entry name" value="MurNAc-LAA_cat"/>
</dbReference>
<gene>
    <name evidence="4" type="ORF">PBV87_09030</name>
</gene>
<keyword evidence="5" id="KW-1185">Reference proteome</keyword>
<dbReference type="AlphaFoldDB" id="A0AA42DM27"/>
<proteinExistence type="predicted"/>
<organism evidence="4 5">
    <name type="scientific">Holtiella tumoricola</name>
    <dbReference type="NCBI Taxonomy" id="3018743"/>
    <lineage>
        <taxon>Bacteria</taxon>
        <taxon>Bacillati</taxon>
        <taxon>Bacillota</taxon>
        <taxon>Clostridia</taxon>
        <taxon>Lachnospirales</taxon>
        <taxon>Cellulosilyticaceae</taxon>
        <taxon>Holtiella</taxon>
    </lineage>
</organism>
<dbReference type="Proteomes" id="UP001169242">
    <property type="component" value="Unassembled WGS sequence"/>
</dbReference>
<dbReference type="InterPro" id="IPR050695">
    <property type="entry name" value="N-acetylmuramoyl_amidase_3"/>
</dbReference>
<evidence type="ECO:0000259" key="3">
    <source>
        <dbReference type="SMART" id="SM00646"/>
    </source>
</evidence>
<feature type="chain" id="PRO_5041240322" evidence="2">
    <location>
        <begin position="24"/>
        <end position="236"/>
    </location>
</feature>
<dbReference type="SMART" id="SM00646">
    <property type="entry name" value="Ami_3"/>
    <property type="match status" value="1"/>
</dbReference>
<dbReference type="PANTHER" id="PTHR30404:SF0">
    <property type="entry name" value="N-ACETYLMURAMOYL-L-ALANINE AMIDASE AMIC"/>
    <property type="match status" value="1"/>
</dbReference>
<sequence>MHKLMLKLFIPMILIFSSLTVYGAEPTKPFIVCIDPGHQAKGDGKSEPIAPGSGNCKARVSSGTAGVGTKKAEYVVNLEASMILKQLLEEKGYTVYMTRESHDVNISNAERATFANNKGVQMTIRIHCDSIGNGGKTGATLLVPSKESRYTSNIYEPSFKFASVLKEKLGSKGVKVNGIFERADMTGFNWSKVPVVIFEMGFMSNYNEDRMLSDPSYQKKLMEAVVEALDTYKEAL</sequence>
<dbReference type="CDD" id="cd02696">
    <property type="entry name" value="MurNAc-LAA"/>
    <property type="match status" value="1"/>
</dbReference>
<keyword evidence="1" id="KW-0378">Hydrolase</keyword>
<dbReference type="GO" id="GO:0008745">
    <property type="term" value="F:N-acetylmuramoyl-L-alanine amidase activity"/>
    <property type="evidence" value="ECO:0007669"/>
    <property type="project" value="InterPro"/>
</dbReference>
<reference evidence="4" key="1">
    <citation type="journal article" date="2023" name="Int. J. Syst. Evol. Microbiol.">
        <title>&lt;i&gt;Holtiella tumoricola&lt;/i&gt; gen. nov. sp. nov., isolated from a human clinical sample.</title>
        <authorList>
            <person name="Allen-Vercoe E."/>
            <person name="Daigneault M.C."/>
            <person name="Vancuren S.J."/>
            <person name="Cochrane K."/>
            <person name="O'Neal L.L."/>
            <person name="Sankaranarayanan K."/>
            <person name="Lawson P.A."/>
        </authorList>
    </citation>
    <scope>NUCLEOTIDE SEQUENCE</scope>
    <source>
        <strain evidence="4">CC70A</strain>
    </source>
</reference>
<keyword evidence="2" id="KW-0732">Signal</keyword>
<accession>A0AA42DM27</accession>
<evidence type="ECO:0000313" key="4">
    <source>
        <dbReference type="EMBL" id="MDA3731617.1"/>
    </source>
</evidence>
<dbReference type="Pfam" id="PF01520">
    <property type="entry name" value="Amidase_3"/>
    <property type="match status" value="1"/>
</dbReference>
<evidence type="ECO:0000256" key="2">
    <source>
        <dbReference type="SAM" id="SignalP"/>
    </source>
</evidence>
<evidence type="ECO:0000313" key="5">
    <source>
        <dbReference type="Proteomes" id="UP001169242"/>
    </source>
</evidence>
<comment type="caution">
    <text evidence="4">The sequence shown here is derived from an EMBL/GenBank/DDBJ whole genome shotgun (WGS) entry which is preliminary data.</text>
</comment>
<feature type="signal peptide" evidence="2">
    <location>
        <begin position="1"/>
        <end position="23"/>
    </location>
</feature>
<protein>
    <submittedName>
        <fullName evidence="4">N-acetylmuramoyl-L-alanine amidase</fullName>
    </submittedName>
</protein>
<name>A0AA42DM27_9FIRM</name>
<dbReference type="EMBL" id="JAQIFT010000040">
    <property type="protein sequence ID" value="MDA3731617.1"/>
    <property type="molecule type" value="Genomic_DNA"/>
</dbReference>
<dbReference type="PANTHER" id="PTHR30404">
    <property type="entry name" value="N-ACETYLMURAMOYL-L-ALANINE AMIDASE"/>
    <property type="match status" value="1"/>
</dbReference>
<dbReference type="Gene3D" id="3.40.630.40">
    <property type="entry name" value="Zn-dependent exopeptidases"/>
    <property type="match status" value="1"/>
</dbReference>
<dbReference type="SUPFAM" id="SSF53187">
    <property type="entry name" value="Zn-dependent exopeptidases"/>
    <property type="match status" value="1"/>
</dbReference>
<dbReference type="RefSeq" id="WP_271011979.1">
    <property type="nucleotide sequence ID" value="NZ_JAQIFT010000040.1"/>
</dbReference>